<evidence type="ECO:0000313" key="6">
    <source>
        <dbReference type="EMBL" id="MBW4709808.1"/>
    </source>
</evidence>
<dbReference type="AlphaFoldDB" id="A0A9X1FZJ5"/>
<evidence type="ECO:0000259" key="5">
    <source>
        <dbReference type="PROSITE" id="PS50931"/>
    </source>
</evidence>
<dbReference type="Proteomes" id="UP001138661">
    <property type="component" value="Unassembled WGS sequence"/>
</dbReference>
<organism evidence="6 7">
    <name type="scientific">Roseobacter insulae</name>
    <dbReference type="NCBI Taxonomy" id="2859783"/>
    <lineage>
        <taxon>Bacteria</taxon>
        <taxon>Pseudomonadati</taxon>
        <taxon>Pseudomonadota</taxon>
        <taxon>Alphaproteobacteria</taxon>
        <taxon>Rhodobacterales</taxon>
        <taxon>Roseobacteraceae</taxon>
        <taxon>Roseobacter</taxon>
    </lineage>
</organism>
<dbReference type="PROSITE" id="PS50931">
    <property type="entry name" value="HTH_LYSR"/>
    <property type="match status" value="1"/>
</dbReference>
<keyword evidence="4" id="KW-0804">Transcription</keyword>
<evidence type="ECO:0000256" key="3">
    <source>
        <dbReference type="ARBA" id="ARBA00023125"/>
    </source>
</evidence>
<accession>A0A9X1FZJ5</accession>
<comment type="similarity">
    <text evidence="1">Belongs to the LysR transcriptional regulatory family.</text>
</comment>
<gene>
    <name evidence="6" type="ORF">KX928_18625</name>
</gene>
<dbReference type="GO" id="GO:0032993">
    <property type="term" value="C:protein-DNA complex"/>
    <property type="evidence" value="ECO:0007669"/>
    <property type="project" value="TreeGrafter"/>
</dbReference>
<evidence type="ECO:0000256" key="4">
    <source>
        <dbReference type="ARBA" id="ARBA00023163"/>
    </source>
</evidence>
<comment type="caution">
    <text evidence="6">The sequence shown here is derived from an EMBL/GenBank/DDBJ whole genome shotgun (WGS) entry which is preliminary data.</text>
</comment>
<dbReference type="Pfam" id="PF00126">
    <property type="entry name" value="HTH_1"/>
    <property type="match status" value="1"/>
</dbReference>
<dbReference type="InterPro" id="IPR005119">
    <property type="entry name" value="LysR_subst-bd"/>
</dbReference>
<dbReference type="InterPro" id="IPR000847">
    <property type="entry name" value="LysR_HTH_N"/>
</dbReference>
<evidence type="ECO:0000256" key="2">
    <source>
        <dbReference type="ARBA" id="ARBA00023015"/>
    </source>
</evidence>
<dbReference type="PANTHER" id="PTHR30346">
    <property type="entry name" value="TRANSCRIPTIONAL DUAL REGULATOR HCAR-RELATED"/>
    <property type="match status" value="1"/>
</dbReference>
<protein>
    <submittedName>
        <fullName evidence="6">LysR family transcriptional regulator</fullName>
    </submittedName>
</protein>
<feature type="domain" description="HTH lysR-type" evidence="5">
    <location>
        <begin position="72"/>
        <end position="118"/>
    </location>
</feature>
<dbReference type="RefSeq" id="WP_219505723.1">
    <property type="nucleotide sequence ID" value="NZ_JAHXDN010000005.1"/>
</dbReference>
<dbReference type="PANTHER" id="PTHR30346:SF0">
    <property type="entry name" value="HCA OPERON TRANSCRIPTIONAL ACTIVATOR HCAR"/>
    <property type="match status" value="1"/>
</dbReference>
<name>A0A9X1FZJ5_9RHOB</name>
<dbReference type="GO" id="GO:0003700">
    <property type="term" value="F:DNA-binding transcription factor activity"/>
    <property type="evidence" value="ECO:0007669"/>
    <property type="project" value="InterPro"/>
</dbReference>
<dbReference type="Pfam" id="PF03466">
    <property type="entry name" value="LysR_substrate"/>
    <property type="match status" value="1"/>
</dbReference>
<evidence type="ECO:0000313" key="7">
    <source>
        <dbReference type="Proteomes" id="UP001138661"/>
    </source>
</evidence>
<keyword evidence="2" id="KW-0805">Transcription regulation</keyword>
<keyword evidence="3" id="KW-0238">DNA-binding</keyword>
<evidence type="ECO:0000256" key="1">
    <source>
        <dbReference type="ARBA" id="ARBA00009437"/>
    </source>
</evidence>
<dbReference type="EMBL" id="JAHXDN010000005">
    <property type="protein sequence ID" value="MBW4709808.1"/>
    <property type="molecule type" value="Genomic_DNA"/>
</dbReference>
<reference evidence="6" key="1">
    <citation type="submission" date="2021-07" db="EMBL/GenBank/DDBJ databases">
        <title>Roseobacter insulae sp. nov., isolated from a tidal flat.</title>
        <authorList>
            <person name="Park S."/>
            <person name="Yoon J.-H."/>
        </authorList>
    </citation>
    <scope>NUCLEOTIDE SEQUENCE</scope>
    <source>
        <strain evidence="6">YSTF-M11</strain>
    </source>
</reference>
<keyword evidence="7" id="KW-1185">Reference proteome</keyword>
<sequence>MRRCTSDVCWRRGSNLRAASPANDHRLGAHWARSKRFPKVLSGNGISYGERASDYLASLGLARPFAAKLLGCRCHSLTHAAAHQYVSQPALSVAITRVEQLLGHAVFVRRIGAAIDVTPCGHGVIAQARNLLLQARKIEAGPDIDAPFVIECFEDYAPWCLAPALNRLAVRKPVQLEDVVENPLILFYEGLSAVFIQKLFQEMRLSPHVRQAVTSLEMMRSLAAQGAGVGICYSWPSQRQLRGQTTGQRSDCNAADASRCHAFVGQFSRP</sequence>
<dbReference type="GO" id="GO:0003677">
    <property type="term" value="F:DNA binding"/>
    <property type="evidence" value="ECO:0007669"/>
    <property type="project" value="UniProtKB-KW"/>
</dbReference>
<proteinExistence type="inferred from homology"/>